<keyword evidence="3" id="KW-0479">Metal-binding</keyword>
<dbReference type="AlphaFoldDB" id="A0A9W8JXG6"/>
<evidence type="ECO:0000256" key="4">
    <source>
        <dbReference type="ARBA" id="ARBA00022729"/>
    </source>
</evidence>
<keyword evidence="4 9" id="KW-0732">Signal</keyword>
<dbReference type="PANTHER" id="PTHR47466:SF1">
    <property type="entry name" value="METALLOPROTEASE MEP1 (AFU_ORTHOLOGUE AFUA_1G07730)-RELATED"/>
    <property type="match status" value="1"/>
</dbReference>
<evidence type="ECO:0000256" key="3">
    <source>
        <dbReference type="ARBA" id="ARBA00022723"/>
    </source>
</evidence>
<evidence type="ECO:0000256" key="6">
    <source>
        <dbReference type="ARBA" id="ARBA00022833"/>
    </source>
</evidence>
<comment type="similarity">
    <text evidence="1">Belongs to the peptidase M43B family.</text>
</comment>
<evidence type="ECO:0000313" key="11">
    <source>
        <dbReference type="EMBL" id="KAJ3503410.1"/>
    </source>
</evidence>
<evidence type="ECO:0000256" key="5">
    <source>
        <dbReference type="ARBA" id="ARBA00022801"/>
    </source>
</evidence>
<keyword evidence="12" id="KW-1185">Reference proteome</keyword>
<dbReference type="GO" id="GO:0006508">
    <property type="term" value="P:proteolysis"/>
    <property type="evidence" value="ECO:0007669"/>
    <property type="project" value="UniProtKB-KW"/>
</dbReference>
<feature type="chain" id="PRO_5040807475" description="Peptidase M43 pregnancy-associated plasma-A domain-containing protein" evidence="9">
    <location>
        <begin position="17"/>
        <end position="444"/>
    </location>
</feature>
<protein>
    <recommendedName>
        <fullName evidence="10">Peptidase M43 pregnancy-associated plasma-A domain-containing protein</fullName>
    </recommendedName>
</protein>
<evidence type="ECO:0000313" key="12">
    <source>
        <dbReference type="Proteomes" id="UP001148786"/>
    </source>
</evidence>
<evidence type="ECO:0000259" key="10">
    <source>
        <dbReference type="Pfam" id="PF05572"/>
    </source>
</evidence>
<evidence type="ECO:0000256" key="2">
    <source>
        <dbReference type="ARBA" id="ARBA00022670"/>
    </source>
</evidence>
<accession>A0A9W8JXG6</accession>
<feature type="signal peptide" evidence="9">
    <location>
        <begin position="1"/>
        <end position="16"/>
    </location>
</feature>
<dbReference type="Gene3D" id="3.40.390.10">
    <property type="entry name" value="Collagenase (Catalytic Domain)"/>
    <property type="match status" value="1"/>
</dbReference>
<dbReference type="InterPro" id="IPR008754">
    <property type="entry name" value="Peptidase_M43"/>
</dbReference>
<organism evidence="11 12">
    <name type="scientific">Agrocybe chaxingu</name>
    <dbReference type="NCBI Taxonomy" id="84603"/>
    <lineage>
        <taxon>Eukaryota</taxon>
        <taxon>Fungi</taxon>
        <taxon>Dikarya</taxon>
        <taxon>Basidiomycota</taxon>
        <taxon>Agaricomycotina</taxon>
        <taxon>Agaricomycetes</taxon>
        <taxon>Agaricomycetidae</taxon>
        <taxon>Agaricales</taxon>
        <taxon>Agaricineae</taxon>
        <taxon>Strophariaceae</taxon>
        <taxon>Agrocybe</taxon>
    </lineage>
</organism>
<dbReference type="EMBL" id="JANKHO010001145">
    <property type="protein sequence ID" value="KAJ3503410.1"/>
    <property type="molecule type" value="Genomic_DNA"/>
</dbReference>
<evidence type="ECO:0000256" key="8">
    <source>
        <dbReference type="ARBA" id="ARBA00023157"/>
    </source>
</evidence>
<proteinExistence type="inferred from homology"/>
<keyword evidence="5" id="KW-0378">Hydrolase</keyword>
<gene>
    <name evidence="11" type="ORF">NLJ89_g8447</name>
</gene>
<feature type="domain" description="Peptidase M43 pregnancy-associated plasma-A" evidence="10">
    <location>
        <begin position="344"/>
        <end position="429"/>
    </location>
</feature>
<comment type="caution">
    <text evidence="11">The sequence shown here is derived from an EMBL/GenBank/DDBJ whole genome shotgun (WGS) entry which is preliminary data.</text>
</comment>
<reference evidence="11" key="1">
    <citation type="submission" date="2022-07" db="EMBL/GenBank/DDBJ databases">
        <title>Genome Sequence of Agrocybe chaxingu.</title>
        <authorList>
            <person name="Buettner E."/>
        </authorList>
    </citation>
    <scope>NUCLEOTIDE SEQUENCE</scope>
    <source>
        <strain evidence="11">MP-N11</strain>
    </source>
</reference>
<keyword evidence="7" id="KW-0482">Metalloprotease</keyword>
<keyword evidence="8" id="KW-1015">Disulfide bond</keyword>
<dbReference type="GO" id="GO:0008237">
    <property type="term" value="F:metallopeptidase activity"/>
    <property type="evidence" value="ECO:0007669"/>
    <property type="project" value="UniProtKB-KW"/>
</dbReference>
<evidence type="ECO:0000256" key="9">
    <source>
        <dbReference type="SAM" id="SignalP"/>
    </source>
</evidence>
<evidence type="ECO:0000256" key="1">
    <source>
        <dbReference type="ARBA" id="ARBA00008721"/>
    </source>
</evidence>
<keyword evidence="6" id="KW-0862">Zinc</keyword>
<dbReference type="PANTHER" id="PTHR47466">
    <property type="match status" value="1"/>
</dbReference>
<dbReference type="GO" id="GO:0046872">
    <property type="term" value="F:metal ion binding"/>
    <property type="evidence" value="ECO:0007669"/>
    <property type="project" value="UniProtKB-KW"/>
</dbReference>
<keyword evidence="2" id="KW-0645">Protease</keyword>
<sequence length="444" mass="47696">MLRLSVSSAFGQFTLAVHLATTLENMPASEAISPGLFNFFNNGDLHLVVAKAAARSTWMSRSARVILHHASLIVVPHSLTAPHALVVQHIQPHSPSDEMMCRLNLVFGRRGIAALAFAGLAIRVKLGGDPPCIKGRRDLPPSSSATHTPLDFIAMVSYTALALTLLYGTSALAARVGRGCGTTISAEKLAAAQKHFQDHRVHAPAGLLKAKPLDVYFHVIYANETLEGGAVPDSFVTDQIQVLNDDFASSGLSFNLKTVARIENAEWFSKLGPYDTVDMDTEMKKTYRQGGAADLNVYTVGFEVGEAQGLLGYATFPSDYEEFPTDDGVVMLHSSLPGGSSAPYNLGRTLTHEVGHWVGLYHTFQGGCDGGDEVEDTAPEDEPAFGCPAGRDTCPGGGADPIHNFMDYSDDSCMTSFTPGQVTRLKDQIATYRSITDEIVDFEA</sequence>
<dbReference type="InterPro" id="IPR024079">
    <property type="entry name" value="MetalloPept_cat_dom_sf"/>
</dbReference>
<dbReference type="Proteomes" id="UP001148786">
    <property type="component" value="Unassembled WGS sequence"/>
</dbReference>
<dbReference type="SUPFAM" id="SSF55486">
    <property type="entry name" value="Metalloproteases ('zincins'), catalytic domain"/>
    <property type="match status" value="1"/>
</dbReference>
<dbReference type="OrthoDB" id="536211at2759"/>
<dbReference type="Pfam" id="PF05572">
    <property type="entry name" value="Peptidase_M43"/>
    <property type="match status" value="1"/>
</dbReference>
<dbReference type="CDD" id="cd04275">
    <property type="entry name" value="ZnMc_pappalysin_like"/>
    <property type="match status" value="1"/>
</dbReference>
<evidence type="ECO:0000256" key="7">
    <source>
        <dbReference type="ARBA" id="ARBA00023049"/>
    </source>
</evidence>
<name>A0A9W8JXG6_9AGAR</name>